<evidence type="ECO:0000313" key="15">
    <source>
        <dbReference type="EMBL" id="KHF37961.1"/>
    </source>
</evidence>
<dbReference type="Gene3D" id="3.30.360.10">
    <property type="entry name" value="Dihydrodipicolinate Reductase, domain 2"/>
    <property type="match status" value="1"/>
</dbReference>
<dbReference type="eggNOG" id="COG0460">
    <property type="taxonomic scope" value="Bacteria"/>
</dbReference>
<dbReference type="EC" id="1.1.1.3" evidence="4 12"/>
<feature type="active site" description="Proton donor" evidence="10">
    <location>
        <position position="229"/>
    </location>
</feature>
<dbReference type="GO" id="GO:0009086">
    <property type="term" value="P:methionine biosynthetic process"/>
    <property type="evidence" value="ECO:0007669"/>
    <property type="project" value="UniProtKB-KW"/>
</dbReference>
<dbReference type="AlphaFoldDB" id="A0A0B0IE70"/>
<dbReference type="PANTHER" id="PTHR43331:SF1">
    <property type="entry name" value="HOMOSERINE DEHYDROGENASE"/>
    <property type="match status" value="1"/>
</dbReference>
<dbReference type="Proteomes" id="UP000030832">
    <property type="component" value="Unassembled WGS sequence"/>
</dbReference>
<dbReference type="PROSITE" id="PS01042">
    <property type="entry name" value="HOMOSER_DHGENASE"/>
    <property type="match status" value="1"/>
</dbReference>
<protein>
    <recommendedName>
        <fullName evidence="5 12">Homoserine dehydrogenase</fullName>
        <ecNumber evidence="4 12">1.1.1.3</ecNumber>
    </recommendedName>
</protein>
<keyword evidence="11 12" id="KW-0521">NADP</keyword>
<dbReference type="InterPro" id="IPR036291">
    <property type="entry name" value="NAD(P)-bd_dom_sf"/>
</dbReference>
<dbReference type="OrthoDB" id="9808167at2"/>
<dbReference type="InterPro" id="IPR001342">
    <property type="entry name" value="HDH_cat"/>
</dbReference>
<evidence type="ECO:0000256" key="3">
    <source>
        <dbReference type="ARBA" id="ARBA00006753"/>
    </source>
</evidence>
<dbReference type="PANTHER" id="PTHR43331">
    <property type="entry name" value="HOMOSERINE DEHYDROGENASE"/>
    <property type="match status" value="1"/>
</dbReference>
<evidence type="ECO:0000256" key="12">
    <source>
        <dbReference type="RuleBase" id="RU000579"/>
    </source>
</evidence>
<dbReference type="GO" id="GO:0009088">
    <property type="term" value="P:threonine biosynthetic process"/>
    <property type="evidence" value="ECO:0007669"/>
    <property type="project" value="UniProtKB-UniPathway"/>
</dbReference>
<dbReference type="InterPro" id="IPR022697">
    <property type="entry name" value="HDH_short"/>
</dbReference>
<dbReference type="Gene3D" id="3.40.50.720">
    <property type="entry name" value="NAD(P)-binding Rossmann-like Domain"/>
    <property type="match status" value="1"/>
</dbReference>
<evidence type="ECO:0000256" key="11">
    <source>
        <dbReference type="PIRSR" id="PIRSR036497-2"/>
    </source>
</evidence>
<evidence type="ECO:0000259" key="14">
    <source>
        <dbReference type="Pfam" id="PF00742"/>
    </source>
</evidence>
<evidence type="ECO:0000256" key="1">
    <source>
        <dbReference type="ARBA" id="ARBA00005056"/>
    </source>
</evidence>
<reference evidence="15 16" key="1">
    <citation type="submission" date="2014-09" db="EMBL/GenBank/DDBJ databases">
        <title>Genome sequencing and annotation of Bacillus Okhensis strain Kh10-101T.</title>
        <authorList>
            <person name="Prakash J.S."/>
        </authorList>
    </citation>
    <scope>NUCLEOTIDE SEQUENCE [LARGE SCALE GENOMIC DNA]</scope>
    <source>
        <strain evidence="16">Kh10-101T</strain>
    </source>
</reference>
<evidence type="ECO:0000256" key="5">
    <source>
        <dbReference type="ARBA" id="ARBA00013376"/>
    </source>
</evidence>
<dbReference type="NCBIfam" id="NF004912">
    <property type="entry name" value="PRK06270.1"/>
    <property type="match status" value="1"/>
</dbReference>
<evidence type="ECO:0000256" key="8">
    <source>
        <dbReference type="ARBA" id="ARBA00023053"/>
    </source>
</evidence>
<keyword evidence="6 12" id="KW-0791">Threonine biosynthesis</keyword>
<keyword evidence="16" id="KW-1185">Reference proteome</keyword>
<sequence length="350" mass="37842">MEHKIDLIGFGGVGQGFVDIIREKGLKLKNDHEVEFKVVSISDLYKGSLHHPDGLCLDKVMNSICESGSLDGYPDQPGLIRGWSTQETIEKSNADSVVEMTFTDVVTGQPAIDHCTWAFSNKKNVVMTNKGPVALAYEKLSKLAEANEVQWLFEGAVMSGSPALRLPKETLTGNEIHEIRGILNGTTNYMLMRMEDGLSYQDALQEAKQLGYAEADPTADIEGYDVLYKVLILANVVLGFPLKREDVLCKGITDVTQSAIDDAKKAGKRWKLIGSLKRTESGVKGIVAPEMVALDDPLAGVSGAMNAITYQCDLSGAITLVGAGAGIKETGFAVLIDLIHIKRGREQEGG</sequence>
<dbReference type="EMBL" id="JRJU01000059">
    <property type="protein sequence ID" value="KHF37961.1"/>
    <property type="molecule type" value="Genomic_DNA"/>
</dbReference>
<feature type="domain" description="Homoserine dehydrogenase catalytic" evidence="14">
    <location>
        <begin position="162"/>
        <end position="339"/>
    </location>
</feature>
<gene>
    <name evidence="15" type="ORF">LQ50_24325</name>
</gene>
<evidence type="ECO:0000256" key="10">
    <source>
        <dbReference type="PIRSR" id="PIRSR036497-1"/>
    </source>
</evidence>
<keyword evidence="7 12" id="KW-0560">Oxidoreductase</keyword>
<feature type="binding site" evidence="11">
    <location>
        <position position="130"/>
    </location>
    <ligand>
        <name>NADPH</name>
        <dbReference type="ChEBI" id="CHEBI:57783"/>
    </ligand>
</feature>
<feature type="binding site" evidence="11">
    <location>
        <begin position="9"/>
        <end position="14"/>
    </location>
    <ligand>
        <name>NADP(+)</name>
        <dbReference type="ChEBI" id="CHEBI:58349"/>
    </ligand>
</feature>
<dbReference type="GO" id="GO:0004412">
    <property type="term" value="F:homoserine dehydrogenase activity"/>
    <property type="evidence" value="ECO:0007669"/>
    <property type="project" value="UniProtKB-EC"/>
</dbReference>
<evidence type="ECO:0000256" key="2">
    <source>
        <dbReference type="ARBA" id="ARBA00005062"/>
    </source>
</evidence>
<dbReference type="NCBIfam" id="NF004976">
    <property type="entry name" value="PRK06349.1"/>
    <property type="match status" value="1"/>
</dbReference>
<evidence type="ECO:0000256" key="13">
    <source>
        <dbReference type="RuleBase" id="RU004171"/>
    </source>
</evidence>
<evidence type="ECO:0000256" key="6">
    <source>
        <dbReference type="ARBA" id="ARBA00022697"/>
    </source>
</evidence>
<evidence type="ECO:0000256" key="9">
    <source>
        <dbReference type="ARBA" id="ARBA00048841"/>
    </source>
</evidence>
<keyword evidence="8" id="KW-0915">Sodium</keyword>
<dbReference type="UniPathway" id="UPA00051">
    <property type="reaction ID" value="UER00465"/>
</dbReference>
<dbReference type="SUPFAM" id="SSF55347">
    <property type="entry name" value="Glyceraldehyde-3-phosphate dehydrogenase-like, C-terminal domain"/>
    <property type="match status" value="1"/>
</dbReference>
<comment type="similarity">
    <text evidence="3 13">Belongs to the homoserine dehydrogenase family.</text>
</comment>
<dbReference type="PIRSF" id="PIRSF036497">
    <property type="entry name" value="HDH_short"/>
    <property type="match status" value="1"/>
</dbReference>
<accession>A0A0B0IE70</accession>
<proteinExistence type="inferred from homology"/>
<name>A0A0B0IE70_9BACI</name>
<dbReference type="STRING" id="333138.LQ50_24325"/>
<organism evidence="15 16">
    <name type="scientific">Halalkalibacter okhensis</name>
    <dbReference type="NCBI Taxonomy" id="333138"/>
    <lineage>
        <taxon>Bacteria</taxon>
        <taxon>Bacillati</taxon>
        <taxon>Bacillota</taxon>
        <taxon>Bacilli</taxon>
        <taxon>Bacillales</taxon>
        <taxon>Bacillaceae</taxon>
        <taxon>Halalkalibacter</taxon>
    </lineage>
</organism>
<dbReference type="InterPro" id="IPR019811">
    <property type="entry name" value="HDH_CS"/>
</dbReference>
<evidence type="ECO:0000256" key="7">
    <source>
        <dbReference type="ARBA" id="ARBA00023002"/>
    </source>
</evidence>
<comment type="caution">
    <text evidence="15">The sequence shown here is derived from an EMBL/GenBank/DDBJ whole genome shotgun (WGS) entry which is preliminary data.</text>
</comment>
<dbReference type="RefSeq" id="WP_034633926.1">
    <property type="nucleotide sequence ID" value="NZ_JRJU01000059.1"/>
</dbReference>
<dbReference type="Pfam" id="PF00742">
    <property type="entry name" value="Homoserine_dh"/>
    <property type="match status" value="1"/>
</dbReference>
<dbReference type="SUPFAM" id="SSF51735">
    <property type="entry name" value="NAD(P)-binding Rossmann-fold domains"/>
    <property type="match status" value="1"/>
</dbReference>
<dbReference type="UniPathway" id="UPA00050">
    <property type="reaction ID" value="UER00063"/>
</dbReference>
<feature type="binding site" evidence="11">
    <location>
        <position position="214"/>
    </location>
    <ligand>
        <name>L-homoserine</name>
        <dbReference type="ChEBI" id="CHEBI:57476"/>
    </ligand>
</feature>
<keyword evidence="12" id="KW-0486">Methionine biosynthesis</keyword>
<comment type="pathway">
    <text evidence="1 12">Amino-acid biosynthesis; L-threonine biosynthesis; L-threonine from L-aspartate: step 3/5.</text>
</comment>
<comment type="catalytic activity">
    <reaction evidence="9">
        <text>L-homoserine + NADP(+) = L-aspartate 4-semialdehyde + NADPH + H(+)</text>
        <dbReference type="Rhea" id="RHEA:15761"/>
        <dbReference type="ChEBI" id="CHEBI:15378"/>
        <dbReference type="ChEBI" id="CHEBI:57476"/>
        <dbReference type="ChEBI" id="CHEBI:57783"/>
        <dbReference type="ChEBI" id="CHEBI:58349"/>
        <dbReference type="ChEBI" id="CHEBI:537519"/>
        <dbReference type="EC" id="1.1.1.3"/>
    </reaction>
    <physiologicalReaction direction="right-to-left" evidence="9">
        <dbReference type="Rhea" id="RHEA:15763"/>
    </physiologicalReaction>
</comment>
<keyword evidence="12" id="KW-0028">Amino-acid biosynthesis</keyword>
<dbReference type="FunFam" id="3.30.360.10:FF:000005">
    <property type="entry name" value="Homoserine dehydrogenase"/>
    <property type="match status" value="1"/>
</dbReference>
<evidence type="ECO:0000313" key="16">
    <source>
        <dbReference type="Proteomes" id="UP000030832"/>
    </source>
</evidence>
<comment type="pathway">
    <text evidence="2 12">Amino-acid biosynthesis; L-methionine biosynthesis via de novo pathway; L-homoserine from L-aspartate: step 3/3.</text>
</comment>
<evidence type="ECO:0000256" key="4">
    <source>
        <dbReference type="ARBA" id="ARBA00013213"/>
    </source>
</evidence>